<accession>A0A0B1SJC2</accession>
<name>A0A0B1SJC2_OESDE</name>
<dbReference type="OrthoDB" id="5875553at2759"/>
<evidence type="ECO:0000256" key="1">
    <source>
        <dbReference type="SAM" id="MobiDB-lite"/>
    </source>
</evidence>
<gene>
    <name evidence="2" type="ORF">OESDEN_16702</name>
</gene>
<evidence type="ECO:0000313" key="3">
    <source>
        <dbReference type="Proteomes" id="UP000053660"/>
    </source>
</evidence>
<proteinExistence type="predicted"/>
<sequence>MHEVQRTVVVNKPQYQKYKWNEFPEEVVPEIGTVPKVATQEWVPVNQENVELQRNLYRPGKIASVWPPPQEEIIKEAQPVRVVKAGDDQGWIQQDANEVIRSATWQRNSKIDRVWPPPENEQAQTLYQGPKQMQAVQWPPVESEQHEREQVEVLQKHIPAKKMEYQWPPPPPTYQGETRGDIIDSGT</sequence>
<organism evidence="2 3">
    <name type="scientific">Oesophagostomum dentatum</name>
    <name type="common">Nodular worm</name>
    <dbReference type="NCBI Taxonomy" id="61180"/>
    <lineage>
        <taxon>Eukaryota</taxon>
        <taxon>Metazoa</taxon>
        <taxon>Ecdysozoa</taxon>
        <taxon>Nematoda</taxon>
        <taxon>Chromadorea</taxon>
        <taxon>Rhabditida</taxon>
        <taxon>Rhabditina</taxon>
        <taxon>Rhabditomorpha</taxon>
        <taxon>Strongyloidea</taxon>
        <taxon>Strongylidae</taxon>
        <taxon>Oesophagostomum</taxon>
    </lineage>
</organism>
<dbReference type="EMBL" id="KN572683">
    <property type="protein sequence ID" value="KHJ83597.1"/>
    <property type="molecule type" value="Genomic_DNA"/>
</dbReference>
<evidence type="ECO:0000313" key="2">
    <source>
        <dbReference type="EMBL" id="KHJ83597.1"/>
    </source>
</evidence>
<feature type="compositionally biased region" description="Basic and acidic residues" evidence="1">
    <location>
        <begin position="143"/>
        <end position="155"/>
    </location>
</feature>
<dbReference type="Proteomes" id="UP000053660">
    <property type="component" value="Unassembled WGS sequence"/>
</dbReference>
<dbReference type="AlphaFoldDB" id="A0A0B1SJC2"/>
<reference evidence="2 3" key="1">
    <citation type="submission" date="2014-03" db="EMBL/GenBank/DDBJ databases">
        <title>Draft genome of the hookworm Oesophagostomum dentatum.</title>
        <authorList>
            <person name="Mitreva M."/>
        </authorList>
    </citation>
    <scope>NUCLEOTIDE SEQUENCE [LARGE SCALE GENOMIC DNA]</scope>
    <source>
        <strain evidence="2 3">OD-Hann</strain>
    </source>
</reference>
<feature type="region of interest" description="Disordered" evidence="1">
    <location>
        <begin position="130"/>
        <end position="187"/>
    </location>
</feature>
<keyword evidence="3" id="KW-1185">Reference proteome</keyword>
<protein>
    <submittedName>
        <fullName evidence="2">Uncharacterized protein</fullName>
    </submittedName>
</protein>
<feature type="compositionally biased region" description="Basic and acidic residues" evidence="1">
    <location>
        <begin position="178"/>
        <end position="187"/>
    </location>
</feature>